<evidence type="ECO:0000313" key="1">
    <source>
        <dbReference type="EMBL" id="KAK2185961.1"/>
    </source>
</evidence>
<sequence>MQLPSPRCRHWFVVSINSKIGQFVGQLLRFFRHDLINELGCFLSLFCGGYAIEFSLSFYGVSGFPKQVKYTHKLSIVSRKITQADQKWAFVRFLQINNQKTR</sequence>
<gene>
    <name evidence="1" type="ORF">NP493_218g04023</name>
</gene>
<dbReference type="EMBL" id="JAODUO010000217">
    <property type="protein sequence ID" value="KAK2185961.1"/>
    <property type="molecule type" value="Genomic_DNA"/>
</dbReference>
<comment type="caution">
    <text evidence="1">The sequence shown here is derived from an EMBL/GenBank/DDBJ whole genome shotgun (WGS) entry which is preliminary data.</text>
</comment>
<accession>A0AAD9UE44</accession>
<evidence type="ECO:0000313" key="2">
    <source>
        <dbReference type="Proteomes" id="UP001209878"/>
    </source>
</evidence>
<dbReference type="AlphaFoldDB" id="A0AAD9UE44"/>
<reference evidence="1" key="1">
    <citation type="journal article" date="2023" name="Mol. Biol. Evol.">
        <title>Third-Generation Sequencing Reveals the Adaptive Role of the Epigenome in Three Deep-Sea Polychaetes.</title>
        <authorList>
            <person name="Perez M."/>
            <person name="Aroh O."/>
            <person name="Sun Y."/>
            <person name="Lan Y."/>
            <person name="Juniper S.K."/>
            <person name="Young C.R."/>
            <person name="Angers B."/>
            <person name="Qian P.Y."/>
        </authorList>
    </citation>
    <scope>NUCLEOTIDE SEQUENCE</scope>
    <source>
        <strain evidence="1">R07B-5</strain>
    </source>
</reference>
<proteinExistence type="predicted"/>
<organism evidence="1 2">
    <name type="scientific">Ridgeia piscesae</name>
    <name type="common">Tubeworm</name>
    <dbReference type="NCBI Taxonomy" id="27915"/>
    <lineage>
        <taxon>Eukaryota</taxon>
        <taxon>Metazoa</taxon>
        <taxon>Spiralia</taxon>
        <taxon>Lophotrochozoa</taxon>
        <taxon>Annelida</taxon>
        <taxon>Polychaeta</taxon>
        <taxon>Sedentaria</taxon>
        <taxon>Canalipalpata</taxon>
        <taxon>Sabellida</taxon>
        <taxon>Siboglinidae</taxon>
        <taxon>Ridgeia</taxon>
    </lineage>
</organism>
<name>A0AAD9UE44_RIDPI</name>
<dbReference type="Proteomes" id="UP001209878">
    <property type="component" value="Unassembled WGS sequence"/>
</dbReference>
<keyword evidence="2" id="KW-1185">Reference proteome</keyword>
<protein>
    <submittedName>
        <fullName evidence="1">Uncharacterized protein</fullName>
    </submittedName>
</protein>